<dbReference type="GO" id="GO:0005886">
    <property type="term" value="C:plasma membrane"/>
    <property type="evidence" value="ECO:0007669"/>
    <property type="project" value="TreeGrafter"/>
</dbReference>
<dbReference type="GO" id="GO:0015205">
    <property type="term" value="F:nucleobase transmembrane transporter activity"/>
    <property type="evidence" value="ECO:0007669"/>
    <property type="project" value="TreeGrafter"/>
</dbReference>
<feature type="transmembrane region" description="Helical" evidence="6">
    <location>
        <begin position="349"/>
        <end position="375"/>
    </location>
</feature>
<evidence type="ECO:0000256" key="1">
    <source>
        <dbReference type="ARBA" id="ARBA00004141"/>
    </source>
</evidence>
<keyword evidence="8" id="KW-1185">Reference proteome</keyword>
<feature type="transmembrane region" description="Helical" evidence="6">
    <location>
        <begin position="503"/>
        <end position="521"/>
    </location>
</feature>
<feature type="transmembrane region" description="Helical" evidence="6">
    <location>
        <begin position="99"/>
        <end position="123"/>
    </location>
</feature>
<name>A0AA38Y592_9EURO</name>
<evidence type="ECO:0008006" key="9">
    <source>
        <dbReference type="Google" id="ProtNLM"/>
    </source>
</evidence>
<proteinExistence type="inferred from homology"/>
<evidence type="ECO:0000256" key="3">
    <source>
        <dbReference type="ARBA" id="ARBA00022692"/>
    </source>
</evidence>
<dbReference type="EMBL" id="JAPDRN010000032">
    <property type="protein sequence ID" value="KAJ9635674.1"/>
    <property type="molecule type" value="Genomic_DNA"/>
</dbReference>
<accession>A0AA38Y592</accession>
<feature type="transmembrane region" description="Helical" evidence="6">
    <location>
        <begin position="258"/>
        <end position="278"/>
    </location>
</feature>
<dbReference type="PANTHER" id="PTHR30618">
    <property type="entry name" value="NCS1 FAMILY PURINE/PYRIMIDINE TRANSPORTER"/>
    <property type="match status" value="1"/>
</dbReference>
<feature type="transmembrane region" description="Helical" evidence="6">
    <location>
        <begin position="215"/>
        <end position="237"/>
    </location>
</feature>
<dbReference type="AlphaFoldDB" id="A0AA38Y592"/>
<feature type="transmembrane region" description="Helical" evidence="6">
    <location>
        <begin position="67"/>
        <end position="87"/>
    </location>
</feature>
<evidence type="ECO:0000256" key="4">
    <source>
        <dbReference type="ARBA" id="ARBA00022989"/>
    </source>
</evidence>
<dbReference type="Gene3D" id="1.10.4160.10">
    <property type="entry name" value="Hydantoin permease"/>
    <property type="match status" value="2"/>
</dbReference>
<feature type="transmembrane region" description="Helical" evidence="6">
    <location>
        <begin position="413"/>
        <end position="438"/>
    </location>
</feature>
<evidence type="ECO:0000256" key="2">
    <source>
        <dbReference type="ARBA" id="ARBA00008974"/>
    </source>
</evidence>
<dbReference type="PANTHER" id="PTHR30618:SF0">
    <property type="entry name" value="PURINE-URACIL PERMEASE NCS1"/>
    <property type="match status" value="1"/>
</dbReference>
<evidence type="ECO:0000256" key="6">
    <source>
        <dbReference type="SAM" id="Phobius"/>
    </source>
</evidence>
<keyword evidence="5 6" id="KW-0472">Membrane</keyword>
<feature type="transmembrane region" description="Helical" evidence="6">
    <location>
        <begin position="192"/>
        <end position="209"/>
    </location>
</feature>
<dbReference type="Proteomes" id="UP001172681">
    <property type="component" value="Unassembled WGS sequence"/>
</dbReference>
<dbReference type="Pfam" id="PF02133">
    <property type="entry name" value="Transp_cyt_pur"/>
    <property type="match status" value="2"/>
</dbReference>
<reference evidence="7" key="1">
    <citation type="submission" date="2022-10" db="EMBL/GenBank/DDBJ databases">
        <title>Culturing micro-colonial fungi from biological soil crusts in the Mojave desert and describing Neophaeococcomyces mojavensis, and introducing the new genera and species Taxawa tesnikishii.</title>
        <authorList>
            <person name="Kurbessoian T."/>
            <person name="Stajich J.E."/>
        </authorList>
    </citation>
    <scope>NUCLEOTIDE SEQUENCE</scope>
    <source>
        <strain evidence="7">TK_35</strain>
    </source>
</reference>
<organism evidence="7 8">
    <name type="scientific">Knufia peltigerae</name>
    <dbReference type="NCBI Taxonomy" id="1002370"/>
    <lineage>
        <taxon>Eukaryota</taxon>
        <taxon>Fungi</taxon>
        <taxon>Dikarya</taxon>
        <taxon>Ascomycota</taxon>
        <taxon>Pezizomycotina</taxon>
        <taxon>Eurotiomycetes</taxon>
        <taxon>Chaetothyriomycetidae</taxon>
        <taxon>Chaetothyriales</taxon>
        <taxon>Trichomeriaceae</taxon>
        <taxon>Knufia</taxon>
    </lineage>
</organism>
<feature type="transmembrane region" description="Helical" evidence="6">
    <location>
        <begin position="153"/>
        <end position="171"/>
    </location>
</feature>
<feature type="transmembrane region" description="Helical" evidence="6">
    <location>
        <begin position="467"/>
        <end position="483"/>
    </location>
</feature>
<keyword evidence="3 6" id="KW-0812">Transmembrane</keyword>
<comment type="subcellular location">
    <subcellularLocation>
        <location evidence="1">Membrane</location>
        <topology evidence="1">Multi-pass membrane protein</topology>
    </subcellularLocation>
</comment>
<gene>
    <name evidence="7" type="ORF">H2204_005634</name>
</gene>
<sequence>MEQAKSFTRAFRSREAFKELVKTDAADSPSNRWINNDLRPTPPGNENLSLQLPTTNNEYPEQRTWTWYHLPLFWSGLAFGTTGWNIASSLIAVGLQWKYALAASLIGSALAGVVVTVLARAGARYHIGYLPPLGYGDVRLVAVCLPPLDDWSLLTYSGASLISTCLLCMFGHRWRDLRNTLPESADISTKQLICFFVAWLLQVPFFFVHPSKIQWFFTFKGIIMPIATFALFGWCMAEGSGISTIDNELTKSADGVPLGWAIVAGINTIMGSLASLIVTQPDLSRYCRKVSDAGWLQGFCVFISKCLVFFLGLAATASIQGVWGKAYWAIWDLLDAILDHYWTSGARCAVFLVSFAFYCSAIGSNIGTNTLAFGADLTGIIPKYMTIVRGQVLCCVLGVLMVPWKILASAQAFVTFLGSMPIFFGPVAALMIVDYYWVRRGNLHTPSLFKGNKGDLYFFTKGFNSRGYIAWLSGFLFGLPGMIGKFHPTAVNEAAKNMYRMGWPLTFAVTSVIYAALVYLFPVPIYPETHANTPTTFEYLGNRDGFFEDDVDDDLVGIEGVEAVEDKAPVVSEEKF</sequence>
<dbReference type="InterPro" id="IPR001248">
    <property type="entry name" value="Pur-cyt_permease"/>
</dbReference>
<comment type="similarity">
    <text evidence="2">Belongs to the purine-cytosine permease (2.A.39) family.</text>
</comment>
<evidence type="ECO:0000313" key="7">
    <source>
        <dbReference type="EMBL" id="KAJ9635674.1"/>
    </source>
</evidence>
<protein>
    <recommendedName>
        <fullName evidence="9">Allantoin permease</fullName>
    </recommendedName>
</protein>
<feature type="transmembrane region" description="Helical" evidence="6">
    <location>
        <begin position="293"/>
        <end position="314"/>
    </location>
</feature>
<comment type="caution">
    <text evidence="7">The sequence shown here is derived from an EMBL/GenBank/DDBJ whole genome shotgun (WGS) entry which is preliminary data.</text>
</comment>
<feature type="transmembrane region" description="Helical" evidence="6">
    <location>
        <begin position="387"/>
        <end position="407"/>
    </location>
</feature>
<evidence type="ECO:0000313" key="8">
    <source>
        <dbReference type="Proteomes" id="UP001172681"/>
    </source>
</evidence>
<dbReference type="InterPro" id="IPR045225">
    <property type="entry name" value="Uracil/uridine/allantoin_perm"/>
</dbReference>
<evidence type="ECO:0000256" key="5">
    <source>
        <dbReference type="ARBA" id="ARBA00023136"/>
    </source>
</evidence>
<keyword evidence="4 6" id="KW-1133">Transmembrane helix</keyword>